<gene>
    <name evidence="19" type="ORF">C4D60_Mb07t21490</name>
</gene>
<evidence type="ECO:0000256" key="5">
    <source>
        <dbReference type="ARBA" id="ARBA00022553"/>
    </source>
</evidence>
<evidence type="ECO:0000256" key="9">
    <source>
        <dbReference type="ARBA" id="ARBA00023242"/>
    </source>
</evidence>
<dbReference type="InterPro" id="IPR003029">
    <property type="entry name" value="S1_domain"/>
</dbReference>
<dbReference type="FunFam" id="2.40.50.140:FF:000155">
    <property type="entry name" value="rRNA biogenesis protein RRP5"/>
    <property type="match status" value="1"/>
</dbReference>
<feature type="domain" description="S1 motif" evidence="18">
    <location>
        <begin position="1013"/>
        <end position="1090"/>
    </location>
</feature>
<feature type="domain" description="S1 motif" evidence="18">
    <location>
        <begin position="279"/>
        <end position="349"/>
    </location>
</feature>
<dbReference type="InterPro" id="IPR057301">
    <property type="entry name" value="Rrp5_OB_4th"/>
</dbReference>
<dbReference type="InterPro" id="IPR008847">
    <property type="entry name" value="Suf"/>
</dbReference>
<dbReference type="Pfam" id="PF05843">
    <property type="entry name" value="Suf"/>
    <property type="match status" value="1"/>
</dbReference>
<evidence type="ECO:0000256" key="13">
    <source>
        <dbReference type="ARBA" id="ARBA00067510"/>
    </source>
</evidence>
<evidence type="ECO:0000256" key="8">
    <source>
        <dbReference type="ARBA" id="ARBA00022990"/>
    </source>
</evidence>
<dbReference type="GO" id="GO:0003723">
    <property type="term" value="F:RNA binding"/>
    <property type="evidence" value="ECO:0007669"/>
    <property type="project" value="TreeGrafter"/>
</dbReference>
<dbReference type="SUPFAM" id="SSF48452">
    <property type="entry name" value="TPR-like"/>
    <property type="match status" value="2"/>
</dbReference>
<dbReference type="CDD" id="cd05694">
    <property type="entry name" value="S1_Rrp5_repeat_hs2_sc2"/>
    <property type="match status" value="1"/>
</dbReference>
<accession>A0A4V4H6U5</accession>
<evidence type="ECO:0000256" key="2">
    <source>
        <dbReference type="ARBA" id="ARBA00022499"/>
    </source>
</evidence>
<feature type="domain" description="S1 motif" evidence="18">
    <location>
        <begin position="542"/>
        <end position="611"/>
    </location>
</feature>
<comment type="function">
    <text evidence="11">Essential for the generation of mature 18S rRNA, specifically necessary for cleavages at sites A0, 1 and 2 of the 47S precursor. Directly interacts with U3 snoRNA.</text>
</comment>
<keyword evidence="2" id="KW-1017">Isopeptide bond</keyword>
<dbReference type="EMBL" id="PYDT01000005">
    <property type="protein sequence ID" value="THU61266.1"/>
    <property type="molecule type" value="Genomic_DNA"/>
</dbReference>
<keyword evidence="10" id="KW-0687">Ribonucleoprotein</keyword>
<dbReference type="Pfam" id="PF23459">
    <property type="entry name" value="S1_RRP5"/>
    <property type="match status" value="2"/>
</dbReference>
<feature type="domain" description="S1 motif" evidence="18">
    <location>
        <begin position="1114"/>
        <end position="1185"/>
    </location>
</feature>
<keyword evidence="9" id="KW-0539">Nucleus</keyword>
<name>A0A4V4H6U5_MUSBA</name>
<keyword evidence="3" id="KW-0690">Ribosome biogenesis</keyword>
<feature type="domain" description="S1 motif" evidence="18">
    <location>
        <begin position="1213"/>
        <end position="1287"/>
    </location>
</feature>
<keyword evidence="8" id="KW-0007">Acetylation</keyword>
<dbReference type="Pfam" id="PF24682">
    <property type="entry name" value="OB_RRP5"/>
    <property type="match status" value="1"/>
</dbReference>
<dbReference type="SMART" id="SM00316">
    <property type="entry name" value="S1"/>
    <property type="match status" value="14"/>
</dbReference>
<feature type="compositionally biased region" description="Basic residues" evidence="17">
    <location>
        <begin position="90"/>
        <end position="102"/>
    </location>
</feature>
<dbReference type="PANTHER" id="PTHR23270">
    <property type="entry name" value="PROGRAMMED CELL DEATH PROTEIN 11 PRE-RRNA PROCESSING PROTEIN RRP5"/>
    <property type="match status" value="1"/>
</dbReference>
<comment type="subcellular location">
    <subcellularLocation>
        <location evidence="1">Nucleus</location>
        <location evidence="1">Nucleolus</location>
    </subcellularLocation>
</comment>
<dbReference type="FunFam" id="2.40.50.140:FF:000179">
    <property type="entry name" value="rRNA biogenesis protein RRP5"/>
    <property type="match status" value="1"/>
</dbReference>
<feature type="compositionally biased region" description="Basic and acidic residues" evidence="17">
    <location>
        <begin position="70"/>
        <end position="89"/>
    </location>
</feature>
<comment type="caution">
    <text evidence="19">The sequence shown here is derived from an EMBL/GenBank/DDBJ whole genome shotgun (WGS) entry which is preliminary data.</text>
</comment>
<feature type="domain" description="S1 motif" evidence="18">
    <location>
        <begin position="831"/>
        <end position="895"/>
    </location>
</feature>
<dbReference type="InterPro" id="IPR057300">
    <property type="entry name" value="OB_Rrp5"/>
</dbReference>
<dbReference type="InterPro" id="IPR012340">
    <property type="entry name" value="NA-bd_OB-fold"/>
</dbReference>
<feature type="domain" description="S1 motif" evidence="18">
    <location>
        <begin position="455"/>
        <end position="522"/>
    </location>
</feature>
<evidence type="ECO:0000256" key="10">
    <source>
        <dbReference type="ARBA" id="ARBA00023274"/>
    </source>
</evidence>
<dbReference type="InterPro" id="IPR057302">
    <property type="entry name" value="Rrp5_S1"/>
</dbReference>
<dbReference type="GO" id="GO:0006364">
    <property type="term" value="P:rRNA processing"/>
    <property type="evidence" value="ECO:0007669"/>
    <property type="project" value="UniProtKB-KW"/>
</dbReference>
<dbReference type="FunFam" id="2.40.50.140:FF:000103">
    <property type="entry name" value="protein RRP5 homolog"/>
    <property type="match status" value="1"/>
</dbReference>
<keyword evidence="6" id="KW-0677">Repeat</keyword>
<feature type="region of interest" description="Disordered" evidence="17">
    <location>
        <begin position="1"/>
        <end position="102"/>
    </location>
</feature>
<evidence type="ECO:0000256" key="16">
    <source>
        <dbReference type="ARBA" id="ARBA00080810"/>
    </source>
</evidence>
<keyword evidence="7" id="KW-0832">Ubl conjugation</keyword>
<keyword evidence="4" id="KW-0698">rRNA processing</keyword>
<dbReference type="FunFam" id="2.40.50.140:FF:000159">
    <property type="entry name" value="rRNA biogenesis protein rrp5"/>
    <property type="match status" value="2"/>
</dbReference>
<evidence type="ECO:0000256" key="12">
    <source>
        <dbReference type="ARBA" id="ARBA00062488"/>
    </source>
</evidence>
<evidence type="ECO:0000313" key="19">
    <source>
        <dbReference type="EMBL" id="THU61266.1"/>
    </source>
</evidence>
<dbReference type="InterPro" id="IPR045209">
    <property type="entry name" value="Rrp5"/>
</dbReference>
<evidence type="ECO:0000256" key="14">
    <source>
        <dbReference type="ARBA" id="ARBA00073619"/>
    </source>
</evidence>
<evidence type="ECO:0000256" key="11">
    <source>
        <dbReference type="ARBA" id="ARBA00059726"/>
    </source>
</evidence>
<evidence type="ECO:0000256" key="4">
    <source>
        <dbReference type="ARBA" id="ARBA00022552"/>
    </source>
</evidence>
<feature type="domain" description="S1 motif" evidence="18">
    <location>
        <begin position="1311"/>
        <end position="1380"/>
    </location>
</feature>
<reference evidence="19 20" key="1">
    <citation type="journal article" date="2019" name="Nat. Plants">
        <title>Genome sequencing of Musa balbisiana reveals subgenome evolution and function divergence in polyploid bananas.</title>
        <authorList>
            <person name="Yao X."/>
        </authorList>
    </citation>
    <scope>NUCLEOTIDE SEQUENCE [LARGE SCALE GENOMIC DNA]</scope>
    <source>
        <strain evidence="20">cv. DH-PKW</strain>
        <tissue evidence="19">Leaves</tissue>
    </source>
</reference>
<evidence type="ECO:0000259" key="18">
    <source>
        <dbReference type="PROSITE" id="PS50126"/>
    </source>
</evidence>
<organism evidence="19 20">
    <name type="scientific">Musa balbisiana</name>
    <name type="common">Banana</name>
    <dbReference type="NCBI Taxonomy" id="52838"/>
    <lineage>
        <taxon>Eukaryota</taxon>
        <taxon>Viridiplantae</taxon>
        <taxon>Streptophyta</taxon>
        <taxon>Embryophyta</taxon>
        <taxon>Tracheophyta</taxon>
        <taxon>Spermatophyta</taxon>
        <taxon>Magnoliopsida</taxon>
        <taxon>Liliopsida</taxon>
        <taxon>Zingiberales</taxon>
        <taxon>Musaceae</taxon>
        <taxon>Musa</taxon>
    </lineage>
</organism>
<dbReference type="CDD" id="cd05695">
    <property type="entry name" value="S1_Rrp5_repeat_hs3"/>
    <property type="match status" value="1"/>
</dbReference>
<sequence>MADGGEHQKKRKPEKRSADDGSKLRKPVKKARKEATDTLTAPAELPTSFLVEADDPDFPRGGRSLLSRQEAADARAEAEAQFEREESFSRKGKGKARKKKGLKGSSLDFDNDLGSLFGDGITGKLPRFANRITLKVSEGYFLSSIFHVGQLVSCVVLRVDDDKKDGKGNKRIWLSLRLSLLHKGLTLDAIQDGMVLNAQVKSVEDHGYILFFGVSSFTGFLPKNDRDGDQIFTGQIMQCVVKDIDKARAVVHVDSDSDLVSKFIIKDLKGLSIDLLVPGMMVNARVRSTLENGIMVSFLTYFTGTVDIFHLENTLHSGTWKDNYNQNKKVNARILFIDPSTRAVGLTLNKYLIDNKAPPAYVQTGEIYDNSQILRVDRGLGFLLEIRSSPAPSPAFVSIHDASDEVLKPEKKFKEGDYVRVRILGMRYLEGLATGTMKASAFEGSVFTHSDVKPGMLVKSKVIAVENFGAIVQFPSGVKALCPLPHMSELEIVKPPKKFKVGAELLFRVLGCKSKRITVTYKKSLVKSKLDVLASYGDAAEGLVTHGWITKIEKHGCFVRFYNGVHGFAHRSELGLEPGAEADSVFHVGQVVKCRIISCATTSRRISVSFVISTKRTSDDGAVKMGCVVSGVVERLTPTAVIVSLTKNGYLKGTIFNDHLADHHAQATLLRSLLRPGYEFDQLAVLDSEGTSLILSAKHSLISSAMKIPSDLAQIHPLTVVYGYICNIIESGCFVRFLGRLTGFAPKNMATDEMIDNILDAFYIGQTVRSHIVNVNSEAGRVKLSLKQSLCLSPDVSFIKGYFLLEEKIAAIQMSDVKDFDLSWVKDFSIGSLVEGEIQEIKELGVVLGFKNHHDVVGFVAHHQLGCVNVELGSVVTALVLDIAKLDGLVDLSLKPELVGSASTKDTKKKRRRNISVDLKLYQTVKAVVEIVKENYLVLSVPEYKNAIGYASTTDYNIQKLPRKHFVNGQSVIVTVGEISSSGRLLFILNSLTDRLETPNSTRAKRKSTYTVGSLVEAEVIDIKPLELILKFGFGFYGRIHITEVFDDTDLMENPFTKFRVGQLLNARIIAKGGHSGNGAKRSRWELSIRPSLTAGSEEAVTTCVSEELNFSVGENVRGYVVKVDSEWLWLSVSRSVMAHLYVLDSSCEPHELQKFQQCYSVGQAVKGCILSINREKKLLRLASCSSFDETGDKASQKIGASTVNDGQQFSSGDIVGGRIKKILPSVGGLLVQIGPHLFGRVHYTELVDEWVPHPISKYQEGQFVKCKILEISRSSEGILHVDLSLRDSVITNELVSCSKRFEKIDDLHPDMNIQGYVKNITSKGCFISLSRMMDARILVSNLSYAYIDSPEKEFPVGKLVHAKVLSVEPLSNRVEATLKTGNKAETVKSIADTIVNLHVGDIVTGHIRRIESYGLFITLDKANVVGLCHISELSDEHIDNIEASYATGEKVVSKILKIDEERQRISLGMKKSYIENASGVDQSHAINDSHGHDEIDNASMDNMDNKLLDLLHNDDLIKHLKMSEHDNAGSEILTPSGRSASVLPLQVSLEDSDGSDLDNPVIAGQDGANENKQAAKRDRCIKKKAKDEKELEIIAAEERRLQNDMPRTEDEFEKLVRSSPNSSFVWIKYMAYMLSLAEVEKARNIAERALRTININEEGEKLNIWVAYFNLENEHGSPPEEAVKKIFQRALQYSDPKKLHLALLGVYERSEQQNLAEELLERMTKKFKHSCKVWMHCIQSFLKKDKDGIQSIVNRAVISLPRKKHIKFISQTALLEFKSGVPDRGRSMLESILREYPKRTDLWSIYLDQEIRLGDAEVIRALFERATCLSLPPKKMKFLFKKYLDYEKAHGDEDTIEHVKRKALEYVESSLA</sequence>
<dbReference type="FunFam" id="1.25.40.10:FF:000065">
    <property type="entry name" value="Programmed cell death 11"/>
    <property type="match status" value="1"/>
</dbReference>
<dbReference type="Gene3D" id="2.40.50.140">
    <property type="entry name" value="Nucleic acid-binding proteins"/>
    <property type="match status" value="9"/>
</dbReference>
<dbReference type="Gene3D" id="1.25.40.10">
    <property type="entry name" value="Tetratricopeptide repeat domain"/>
    <property type="match status" value="1"/>
</dbReference>
<dbReference type="SUPFAM" id="SSF50249">
    <property type="entry name" value="Nucleic acid-binding proteins"/>
    <property type="match status" value="11"/>
</dbReference>
<dbReference type="Pfam" id="PF24685">
    <property type="entry name" value="OB_RRP5_4th"/>
    <property type="match status" value="1"/>
</dbReference>
<dbReference type="STRING" id="52838.A0A4V4H6U5"/>
<evidence type="ECO:0000256" key="1">
    <source>
        <dbReference type="ARBA" id="ARBA00004604"/>
    </source>
</evidence>
<evidence type="ECO:0000256" key="15">
    <source>
        <dbReference type="ARBA" id="ARBA00076674"/>
    </source>
</evidence>
<dbReference type="PROSITE" id="PS50126">
    <property type="entry name" value="S1"/>
    <property type="match status" value="11"/>
</dbReference>
<dbReference type="Pfam" id="PF00575">
    <property type="entry name" value="S1"/>
    <property type="match status" value="5"/>
</dbReference>
<evidence type="ECO:0000256" key="3">
    <source>
        <dbReference type="ARBA" id="ARBA00022517"/>
    </source>
</evidence>
<feature type="domain" description="S1 motif" evidence="18">
    <location>
        <begin position="365"/>
        <end position="438"/>
    </location>
</feature>
<dbReference type="PANTHER" id="PTHR23270:SF10">
    <property type="entry name" value="PROTEIN RRP5 HOMOLOG"/>
    <property type="match status" value="1"/>
</dbReference>
<protein>
    <recommendedName>
        <fullName evidence="13">Protein RRP5 homolog</fullName>
    </recommendedName>
    <alternativeName>
        <fullName evidence="16">Programmed cell death protein 11</fullName>
    </alternativeName>
    <alternativeName>
        <fullName evidence="15">Ribosomal RNA-processing protein 5</fullName>
    </alternativeName>
    <alternativeName>
        <fullName evidence="14">rRNA biogenesis protein RRP5</fullName>
    </alternativeName>
</protein>
<feature type="domain" description="S1 motif" evidence="18">
    <location>
        <begin position="1401"/>
        <end position="1471"/>
    </location>
</feature>
<evidence type="ECO:0000256" key="6">
    <source>
        <dbReference type="ARBA" id="ARBA00022737"/>
    </source>
</evidence>
<evidence type="ECO:0000256" key="17">
    <source>
        <dbReference type="SAM" id="MobiDB-lite"/>
    </source>
</evidence>
<dbReference type="FunFam" id="2.40.50.140:FF:000148">
    <property type="entry name" value="protein RRP5 homolog isoform X1"/>
    <property type="match status" value="1"/>
</dbReference>
<dbReference type="GO" id="GO:0032040">
    <property type="term" value="C:small-subunit processome"/>
    <property type="evidence" value="ECO:0007669"/>
    <property type="project" value="TreeGrafter"/>
</dbReference>
<feature type="domain" description="S1 motif" evidence="18">
    <location>
        <begin position="718"/>
        <end position="787"/>
    </location>
</feature>
<keyword evidence="5" id="KW-0597">Phosphoprotein</keyword>
<proteinExistence type="predicted"/>
<comment type="subunit">
    <text evidence="12">Interacts with NF-kappa-B p50/NFKB1 and NF-kappa-B p65/RELA.</text>
</comment>
<keyword evidence="20" id="KW-1185">Reference proteome</keyword>
<evidence type="ECO:0000313" key="20">
    <source>
        <dbReference type="Proteomes" id="UP000317650"/>
    </source>
</evidence>
<dbReference type="SMART" id="SM00386">
    <property type="entry name" value="HAT"/>
    <property type="match status" value="5"/>
</dbReference>
<dbReference type="InterPro" id="IPR011990">
    <property type="entry name" value="TPR-like_helical_dom_sf"/>
</dbReference>
<dbReference type="InterPro" id="IPR003107">
    <property type="entry name" value="HAT"/>
</dbReference>
<evidence type="ECO:0000256" key="7">
    <source>
        <dbReference type="ARBA" id="ARBA00022843"/>
    </source>
</evidence>
<dbReference type="Proteomes" id="UP000317650">
    <property type="component" value="Chromosome 7"/>
</dbReference>